<keyword evidence="10" id="KW-1185">Reference proteome</keyword>
<dbReference type="AlphaFoldDB" id="A0A1E3VD06"/>
<comment type="subcellular location">
    <subcellularLocation>
        <location evidence="1">Cell inner membrane</location>
        <topology evidence="1">Multi-pass membrane protein</topology>
    </subcellularLocation>
    <subcellularLocation>
        <location evidence="8">Cell membrane</location>
        <topology evidence="8">Multi-pass membrane protein</topology>
    </subcellularLocation>
</comment>
<protein>
    <submittedName>
        <fullName evidence="9">ABC transporter permease</fullName>
    </submittedName>
</protein>
<dbReference type="InterPro" id="IPR043429">
    <property type="entry name" value="ArtM/GltK/GlnP/TcyL/YhdX-like"/>
</dbReference>
<evidence type="ECO:0000256" key="4">
    <source>
        <dbReference type="ARBA" id="ARBA00022475"/>
    </source>
</evidence>
<dbReference type="RefSeq" id="WP_069458522.1">
    <property type="nucleotide sequence ID" value="NZ_CP034909.1"/>
</dbReference>
<evidence type="ECO:0000256" key="8">
    <source>
        <dbReference type="RuleBase" id="RU363032"/>
    </source>
</evidence>
<dbReference type="GO" id="GO:0022857">
    <property type="term" value="F:transmembrane transporter activity"/>
    <property type="evidence" value="ECO:0007669"/>
    <property type="project" value="InterPro"/>
</dbReference>
<comment type="similarity">
    <text evidence="2">Belongs to the binding-protein-dependent transport system permease family. HisMQ subfamily.</text>
</comment>
<dbReference type="PANTHER" id="PTHR30614">
    <property type="entry name" value="MEMBRANE COMPONENT OF AMINO ACID ABC TRANSPORTER"/>
    <property type="match status" value="1"/>
</dbReference>
<evidence type="ECO:0000256" key="5">
    <source>
        <dbReference type="ARBA" id="ARBA00022692"/>
    </source>
</evidence>
<feature type="transmembrane region" description="Helical" evidence="8">
    <location>
        <begin position="91"/>
        <end position="109"/>
    </location>
</feature>
<keyword evidence="4" id="KW-1003">Cell membrane</keyword>
<gene>
    <name evidence="9" type="ORF">A8M32_11545</name>
</gene>
<keyword evidence="7 8" id="KW-0472">Membrane</keyword>
<dbReference type="PROSITE" id="PS50928">
    <property type="entry name" value="ABC_TM1"/>
    <property type="match status" value="1"/>
</dbReference>
<keyword evidence="5 8" id="KW-0812">Transmembrane</keyword>
<evidence type="ECO:0000313" key="9">
    <source>
        <dbReference type="EMBL" id="ODR91415.1"/>
    </source>
</evidence>
<feature type="transmembrane region" description="Helical" evidence="8">
    <location>
        <begin position="190"/>
        <end position="212"/>
    </location>
</feature>
<dbReference type="CDD" id="cd06261">
    <property type="entry name" value="TM_PBP2"/>
    <property type="match status" value="1"/>
</dbReference>
<dbReference type="Proteomes" id="UP000094342">
    <property type="component" value="Unassembled WGS sequence"/>
</dbReference>
<keyword evidence="6 8" id="KW-1133">Transmembrane helix</keyword>
<proteinExistence type="inferred from homology"/>
<dbReference type="GO" id="GO:0006865">
    <property type="term" value="P:amino acid transport"/>
    <property type="evidence" value="ECO:0007669"/>
    <property type="project" value="TreeGrafter"/>
</dbReference>
<sequence>MPYRFDFGAVLDRAPELLWGSLGTLGLALAGMLLALVIGILGVVARTSKSEITRTPVIVFVEVVRNTPFLVQIFFIYFALPLMGIRFNPTVTAIIALGINGGAYAIEIIRGGVESVSRGQIEAGFALGLHKADVFRLIVLKPALRAIYPSLTSQFIMLTLTTSVCTSIAAYELTSAAQRIESDTFRSFEVYFTVTAIYLVISTLMMGLFALISRRYFNYPTR</sequence>
<feature type="transmembrane region" description="Helical" evidence="8">
    <location>
        <begin position="20"/>
        <end position="45"/>
    </location>
</feature>
<dbReference type="PANTHER" id="PTHR30614:SF35">
    <property type="entry name" value="ABC TRANSPORTER PERMEASE PROTEIN"/>
    <property type="match status" value="1"/>
</dbReference>
<dbReference type="InterPro" id="IPR035906">
    <property type="entry name" value="MetI-like_sf"/>
</dbReference>
<dbReference type="SUPFAM" id="SSF161098">
    <property type="entry name" value="MetI-like"/>
    <property type="match status" value="1"/>
</dbReference>
<name>A0A1E3VD06_9HYPH</name>
<evidence type="ECO:0000256" key="3">
    <source>
        <dbReference type="ARBA" id="ARBA00022448"/>
    </source>
</evidence>
<accession>A0A1E3VD06</accession>
<dbReference type="InterPro" id="IPR010065">
    <property type="entry name" value="AA_ABC_transptr_permease_3TM"/>
</dbReference>
<evidence type="ECO:0000256" key="2">
    <source>
        <dbReference type="ARBA" id="ARBA00010072"/>
    </source>
</evidence>
<evidence type="ECO:0000256" key="6">
    <source>
        <dbReference type="ARBA" id="ARBA00022989"/>
    </source>
</evidence>
<dbReference type="NCBIfam" id="TIGR01726">
    <property type="entry name" value="HEQRo_perm_3TM"/>
    <property type="match status" value="1"/>
</dbReference>
<feature type="transmembrane region" description="Helical" evidence="8">
    <location>
        <begin position="146"/>
        <end position="170"/>
    </location>
</feature>
<comment type="caution">
    <text evidence="9">The sequence shown here is derived from an EMBL/GenBank/DDBJ whole genome shotgun (WGS) entry which is preliminary data.</text>
</comment>
<feature type="transmembrane region" description="Helical" evidence="8">
    <location>
        <begin position="57"/>
        <end position="79"/>
    </location>
</feature>
<keyword evidence="3 8" id="KW-0813">Transport</keyword>
<dbReference type="STRING" id="1752398.A8M32_11545"/>
<dbReference type="InterPro" id="IPR000515">
    <property type="entry name" value="MetI-like"/>
</dbReference>
<dbReference type="OrthoDB" id="7341446at2"/>
<dbReference type="Gene3D" id="1.10.3720.10">
    <property type="entry name" value="MetI-like"/>
    <property type="match status" value="1"/>
</dbReference>
<dbReference type="Pfam" id="PF00528">
    <property type="entry name" value="BPD_transp_1"/>
    <property type="match status" value="1"/>
</dbReference>
<evidence type="ECO:0000313" key="10">
    <source>
        <dbReference type="Proteomes" id="UP000094342"/>
    </source>
</evidence>
<reference evidence="10" key="1">
    <citation type="submission" date="2016-05" db="EMBL/GenBank/DDBJ databases">
        <authorList>
            <person name="Li Y."/>
        </authorList>
    </citation>
    <scope>NUCLEOTIDE SEQUENCE [LARGE SCALE GENOMIC DNA]</scope>
    <source>
        <strain evidence="10">YIC4027</strain>
    </source>
</reference>
<dbReference type="GO" id="GO:0043190">
    <property type="term" value="C:ATP-binding cassette (ABC) transporter complex"/>
    <property type="evidence" value="ECO:0007669"/>
    <property type="project" value="InterPro"/>
</dbReference>
<evidence type="ECO:0000256" key="1">
    <source>
        <dbReference type="ARBA" id="ARBA00004429"/>
    </source>
</evidence>
<dbReference type="EMBL" id="LYBW01000056">
    <property type="protein sequence ID" value="ODR91415.1"/>
    <property type="molecule type" value="Genomic_DNA"/>
</dbReference>
<organism evidence="9 10">
    <name type="scientific">Sinorhizobium alkalisoli</name>
    <dbReference type="NCBI Taxonomy" id="1752398"/>
    <lineage>
        <taxon>Bacteria</taxon>
        <taxon>Pseudomonadati</taxon>
        <taxon>Pseudomonadota</taxon>
        <taxon>Alphaproteobacteria</taxon>
        <taxon>Hyphomicrobiales</taxon>
        <taxon>Rhizobiaceae</taxon>
        <taxon>Sinorhizobium/Ensifer group</taxon>
        <taxon>Sinorhizobium</taxon>
    </lineage>
</organism>
<evidence type="ECO:0000256" key="7">
    <source>
        <dbReference type="ARBA" id="ARBA00023136"/>
    </source>
</evidence>